<dbReference type="AlphaFoldDB" id="A0A1Q8R399"/>
<dbReference type="InterPro" id="IPR010611">
    <property type="entry name" value="3D_dom"/>
</dbReference>
<dbReference type="Gene3D" id="2.20.230.10">
    <property type="entry name" value="Resuscitation-promoting factor rpfb"/>
    <property type="match status" value="1"/>
</dbReference>
<dbReference type="InterPro" id="IPR011098">
    <property type="entry name" value="G5_dom"/>
</dbReference>
<reference evidence="3 4" key="1">
    <citation type="submission" date="2016-09" db="EMBL/GenBank/DDBJ databases">
        <title>Complete genome of Desulfosporosinus sp. OL.</title>
        <authorList>
            <person name="Mardanov A."/>
            <person name="Beletsky A."/>
            <person name="Panova A."/>
            <person name="Karnachuk O."/>
            <person name="Ravin N."/>
        </authorList>
    </citation>
    <scope>NUCLEOTIDE SEQUENCE [LARGE SCALE GENOMIC DNA]</scope>
    <source>
        <strain evidence="3 4">OL</strain>
    </source>
</reference>
<dbReference type="SMART" id="SM01208">
    <property type="entry name" value="G5"/>
    <property type="match status" value="1"/>
</dbReference>
<dbReference type="GO" id="GO:0004553">
    <property type="term" value="F:hydrolase activity, hydrolyzing O-glycosyl compounds"/>
    <property type="evidence" value="ECO:0007669"/>
    <property type="project" value="InterPro"/>
</dbReference>
<dbReference type="GO" id="GO:0009254">
    <property type="term" value="P:peptidoglycan turnover"/>
    <property type="evidence" value="ECO:0007669"/>
    <property type="project" value="InterPro"/>
</dbReference>
<dbReference type="PANTHER" id="PTHR39160:SF4">
    <property type="entry name" value="RESUSCITATION-PROMOTING FACTOR RPFB"/>
    <property type="match status" value="1"/>
</dbReference>
<dbReference type="InterPro" id="IPR051933">
    <property type="entry name" value="Resuscitation_pf_RpfB"/>
</dbReference>
<evidence type="ECO:0000313" key="4">
    <source>
        <dbReference type="Proteomes" id="UP000186102"/>
    </source>
</evidence>
<gene>
    <name evidence="3" type="ORF">DSOL_0252</name>
</gene>
<proteinExistence type="predicted"/>
<sequence>MVKAHSRGLASQGVVTSQEAIVAQEASTRLTSKTKIEDKEIPFETQYVESDELLPGKSKIQEVGEKGIYRRVVKTFEVGGNPVDQRVQSTFELKSPKKEVILQNSKPVPKKKVVIQRSTSVADAALELDKSNIQKTLTVESTAYTHTGNKTATGVEPREGLIAVDPKVIAMGSKVYVEGYGYAIAADTGGDIRGNRIDVFFSSLRQCIDWGRRPVHIYVLNTI</sequence>
<dbReference type="SUPFAM" id="SSF50685">
    <property type="entry name" value="Barwin-like endoglucanases"/>
    <property type="match status" value="1"/>
</dbReference>
<dbReference type="Pfam" id="PF06725">
    <property type="entry name" value="3D"/>
    <property type="match status" value="1"/>
</dbReference>
<name>A0A1Q8R399_9FIRM</name>
<feature type="domain" description="G5" evidence="2">
    <location>
        <begin position="27"/>
        <end position="107"/>
    </location>
</feature>
<dbReference type="CDD" id="cd22786">
    <property type="entry name" value="DPBB_YuiC-like"/>
    <property type="match status" value="1"/>
</dbReference>
<comment type="caution">
    <text evidence="3">The sequence shown here is derived from an EMBL/GenBank/DDBJ whole genome shotgun (WGS) entry which is preliminary data.</text>
</comment>
<keyword evidence="1" id="KW-0732">Signal</keyword>
<dbReference type="InterPro" id="IPR036908">
    <property type="entry name" value="RlpA-like_sf"/>
</dbReference>
<dbReference type="STRING" id="1888891.DSOL_0252"/>
<dbReference type="Pfam" id="PF07501">
    <property type="entry name" value="G5"/>
    <property type="match status" value="1"/>
</dbReference>
<protein>
    <submittedName>
        <fullName evidence="3">Cell wall-binding protein</fullName>
    </submittedName>
</protein>
<dbReference type="PANTHER" id="PTHR39160">
    <property type="entry name" value="CELL WALL-BINDING PROTEIN YOCH"/>
    <property type="match status" value="1"/>
</dbReference>
<accession>A0A1Q8R399</accession>
<keyword evidence="4" id="KW-1185">Reference proteome</keyword>
<dbReference type="Gene3D" id="2.40.40.10">
    <property type="entry name" value="RlpA-like domain"/>
    <property type="match status" value="1"/>
</dbReference>
<dbReference type="PROSITE" id="PS51109">
    <property type="entry name" value="G5"/>
    <property type="match status" value="1"/>
</dbReference>
<dbReference type="GO" id="GO:0019867">
    <property type="term" value="C:outer membrane"/>
    <property type="evidence" value="ECO:0007669"/>
    <property type="project" value="InterPro"/>
</dbReference>
<evidence type="ECO:0000313" key="3">
    <source>
        <dbReference type="EMBL" id="OLN34074.1"/>
    </source>
</evidence>
<evidence type="ECO:0000256" key="1">
    <source>
        <dbReference type="ARBA" id="ARBA00022729"/>
    </source>
</evidence>
<dbReference type="Proteomes" id="UP000186102">
    <property type="component" value="Unassembled WGS sequence"/>
</dbReference>
<evidence type="ECO:0000259" key="2">
    <source>
        <dbReference type="PROSITE" id="PS51109"/>
    </source>
</evidence>
<organism evidence="3 4">
    <name type="scientific">Desulfosporosinus metallidurans</name>
    <dbReference type="NCBI Taxonomy" id="1888891"/>
    <lineage>
        <taxon>Bacteria</taxon>
        <taxon>Bacillati</taxon>
        <taxon>Bacillota</taxon>
        <taxon>Clostridia</taxon>
        <taxon>Eubacteriales</taxon>
        <taxon>Desulfitobacteriaceae</taxon>
        <taxon>Desulfosporosinus</taxon>
    </lineage>
</organism>
<dbReference type="EMBL" id="MLBF01000001">
    <property type="protein sequence ID" value="OLN34074.1"/>
    <property type="molecule type" value="Genomic_DNA"/>
</dbReference>